<dbReference type="InterPro" id="IPR007612">
    <property type="entry name" value="LOR"/>
</dbReference>
<reference evidence="2" key="2">
    <citation type="journal article" date="2021" name="PeerJ">
        <title>Extensive microbial diversity within the chicken gut microbiome revealed by metagenomics and culture.</title>
        <authorList>
            <person name="Gilroy R."/>
            <person name="Ravi A."/>
            <person name="Getino M."/>
            <person name="Pursley I."/>
            <person name="Horton D.L."/>
            <person name="Alikhan N.F."/>
            <person name="Baker D."/>
            <person name="Gharbi K."/>
            <person name="Hall N."/>
            <person name="Watson M."/>
            <person name="Adriaenssens E.M."/>
            <person name="Foster-Nyarko E."/>
            <person name="Jarju S."/>
            <person name="Secka A."/>
            <person name="Antonio M."/>
            <person name="Oren A."/>
            <person name="Chaudhuri R.R."/>
            <person name="La Ragione R."/>
            <person name="Hildebrand F."/>
            <person name="Pallen M.J."/>
        </authorList>
    </citation>
    <scope>NUCLEOTIDE SEQUENCE</scope>
    <source>
        <strain evidence="2">ChiSjej3B21-11622</strain>
    </source>
</reference>
<sequence length="157" mass="18289">MKLLIKQRVFSWTDTFDVYDENGEPNYFVKAEFFSLGHQLHVYDRYDNEIGLVKEKLLAFLPAFEIEINGQTVGRIEKKFTLFRPKYEVDYLDWRVEGDFLGWNYDVYAGCRSMIHISKEVLSWGDTYVIDIEDPQDEVPALLLVLAIDAANCSEGD</sequence>
<dbReference type="InterPro" id="IPR025659">
    <property type="entry name" value="Tubby-like_C"/>
</dbReference>
<reference evidence="2" key="1">
    <citation type="submission" date="2020-10" db="EMBL/GenBank/DDBJ databases">
        <authorList>
            <person name="Gilroy R."/>
        </authorList>
    </citation>
    <scope>NUCLEOTIDE SEQUENCE</scope>
    <source>
        <strain evidence="2">ChiSjej3B21-11622</strain>
    </source>
</reference>
<dbReference type="Proteomes" id="UP000886886">
    <property type="component" value="Unassembled WGS sequence"/>
</dbReference>
<dbReference type="Pfam" id="PF04525">
    <property type="entry name" value="LOR"/>
    <property type="match status" value="1"/>
</dbReference>
<dbReference type="Gene3D" id="2.40.160.200">
    <property type="entry name" value="LURP1-related"/>
    <property type="match status" value="1"/>
</dbReference>
<proteinExistence type="inferred from homology"/>
<name>A0A9D0ZSY8_9FIRM</name>
<dbReference type="InterPro" id="IPR038595">
    <property type="entry name" value="LOR_sf"/>
</dbReference>
<evidence type="ECO:0000313" key="2">
    <source>
        <dbReference type="EMBL" id="HIQ95082.1"/>
    </source>
</evidence>
<dbReference type="AlphaFoldDB" id="A0A9D0ZSY8"/>
<comment type="caution">
    <text evidence="2">The sequence shown here is derived from an EMBL/GenBank/DDBJ whole genome shotgun (WGS) entry which is preliminary data.</text>
</comment>
<dbReference type="EMBL" id="DVFT01000012">
    <property type="protein sequence ID" value="HIQ95082.1"/>
    <property type="molecule type" value="Genomic_DNA"/>
</dbReference>
<protein>
    <submittedName>
        <fullName evidence="2">LURP-one-related family protein</fullName>
    </submittedName>
</protein>
<organism evidence="2 3">
    <name type="scientific">Candidatus Limivivens merdigallinarum</name>
    <dbReference type="NCBI Taxonomy" id="2840859"/>
    <lineage>
        <taxon>Bacteria</taxon>
        <taxon>Bacillati</taxon>
        <taxon>Bacillota</taxon>
        <taxon>Clostridia</taxon>
        <taxon>Lachnospirales</taxon>
        <taxon>Lachnospiraceae</taxon>
        <taxon>Lachnospiraceae incertae sedis</taxon>
        <taxon>Candidatus Limivivens</taxon>
    </lineage>
</organism>
<comment type="similarity">
    <text evidence="1">Belongs to the LOR family.</text>
</comment>
<gene>
    <name evidence="2" type="ORF">IAB26_00825</name>
</gene>
<dbReference type="SUPFAM" id="SSF54518">
    <property type="entry name" value="Tubby C-terminal domain-like"/>
    <property type="match status" value="1"/>
</dbReference>
<evidence type="ECO:0000256" key="1">
    <source>
        <dbReference type="ARBA" id="ARBA00005437"/>
    </source>
</evidence>
<accession>A0A9D0ZSY8</accession>
<evidence type="ECO:0000313" key="3">
    <source>
        <dbReference type="Proteomes" id="UP000886886"/>
    </source>
</evidence>